<dbReference type="RefSeq" id="WP_008238548.1">
    <property type="nucleotide sequence ID" value="NZ_AJJU01000004.1"/>
</dbReference>
<dbReference type="Pfam" id="PF00208">
    <property type="entry name" value="ELFV_dehydrog"/>
    <property type="match status" value="1"/>
</dbReference>
<dbReference type="SUPFAM" id="SSF51735">
    <property type="entry name" value="NAD(P)-binding Rossmann-fold domains"/>
    <property type="match status" value="1"/>
</dbReference>
<comment type="similarity">
    <text evidence="1 3">Belongs to the Glu/Leu/Phe/Val dehydrogenases family.</text>
</comment>
<dbReference type="SUPFAM" id="SSF53223">
    <property type="entry name" value="Aminoacid dehydrogenase-like, N-terminal domain"/>
    <property type="match status" value="1"/>
</dbReference>
<dbReference type="Gene3D" id="3.40.50.10860">
    <property type="entry name" value="Leucine Dehydrogenase, chain A, domain 1"/>
    <property type="match status" value="1"/>
</dbReference>
<gene>
    <name evidence="5" type="ORF">W5A_06243</name>
</gene>
<dbReference type="InterPro" id="IPR006096">
    <property type="entry name" value="Glu/Leu/Phe/Val/Trp_DH_C"/>
</dbReference>
<dbReference type="GO" id="GO:0004352">
    <property type="term" value="F:glutamate dehydrogenase (NAD+) activity"/>
    <property type="evidence" value="ECO:0007669"/>
    <property type="project" value="TreeGrafter"/>
</dbReference>
<accession>I0WHC6</accession>
<keyword evidence="6" id="KW-1185">Reference proteome</keyword>
<dbReference type="SMART" id="SM00839">
    <property type="entry name" value="ELFV_dehydrog"/>
    <property type="match status" value="1"/>
</dbReference>
<dbReference type="Pfam" id="PF02812">
    <property type="entry name" value="ELFV_dehydrog_N"/>
    <property type="match status" value="1"/>
</dbReference>
<evidence type="ECO:0000256" key="2">
    <source>
        <dbReference type="ARBA" id="ARBA00023002"/>
    </source>
</evidence>
<comment type="caution">
    <text evidence="5">The sequence shown here is derived from an EMBL/GenBank/DDBJ whole genome shotgun (WGS) entry which is preliminary data.</text>
</comment>
<dbReference type="PATRIC" id="fig|946077.3.peg.1266"/>
<organism evidence="5 6">
    <name type="scientific">Imtechella halotolerans K1</name>
    <dbReference type="NCBI Taxonomy" id="946077"/>
    <lineage>
        <taxon>Bacteria</taxon>
        <taxon>Pseudomonadati</taxon>
        <taxon>Bacteroidota</taxon>
        <taxon>Flavobacteriia</taxon>
        <taxon>Flavobacteriales</taxon>
        <taxon>Flavobacteriaceae</taxon>
        <taxon>Imtechella</taxon>
    </lineage>
</organism>
<dbReference type="InterPro" id="IPR046346">
    <property type="entry name" value="Aminoacid_DH-like_N_sf"/>
</dbReference>
<evidence type="ECO:0000256" key="1">
    <source>
        <dbReference type="ARBA" id="ARBA00006382"/>
    </source>
</evidence>
<dbReference type="eggNOG" id="COG0334">
    <property type="taxonomic scope" value="Bacteria"/>
</dbReference>
<dbReference type="PANTHER" id="PTHR11606:SF13">
    <property type="entry name" value="GLUTAMATE DEHYDROGENASE 1, MITOCHONDRIAL"/>
    <property type="match status" value="1"/>
</dbReference>
<dbReference type="InterPro" id="IPR006095">
    <property type="entry name" value="Glu/Leu/Phe/Val/Trp_DH"/>
</dbReference>
<dbReference type="OrthoDB" id="9803297at2"/>
<dbReference type="PRINTS" id="PR00082">
    <property type="entry name" value="GLFDHDRGNASE"/>
</dbReference>
<dbReference type="Proteomes" id="UP000005938">
    <property type="component" value="Unassembled WGS sequence"/>
</dbReference>
<name>I0WHC6_9FLAO</name>
<sequence length="408" mass="45090">MKDLLKQYENKLPEIVFNWKDSETEAEGWTVINSLRGGAAGGGTRMRKGLDMNEVLSLAKTMEVKFTVSGPAIGGAKSGINFDPKDPRKKGVLERWFKAVSPLLKSYYGTGGDLNVDEIHEVIPITEDCGVWHPQEGVFNGHFKPTEADKINRIGQLRQGVIKVIEDTSFSPDVNRKYTVADMITGYGVAEAVRHYYDIYGGTVVGKKAIVQGFGNVGAAAAYYLSQMGAKIVGIIDVTGGVINEEGFSFEEIKSFYLNKKGNNLSESSMIPFEEMNERLWKLSAEIFAPCAASRLVTQEQISTLMDTGLEVISCGANVPFADKEIFFGPIMEFTDKRVSLIPDFISNCGMARVFAYFMERRVTMTDEAIFEDTSLTIKRALQNTFKRSASKTDISSSAFEIALKQLV</sequence>
<dbReference type="PANTHER" id="PTHR11606">
    <property type="entry name" value="GLUTAMATE DEHYDROGENASE"/>
    <property type="match status" value="1"/>
</dbReference>
<protein>
    <submittedName>
        <fullName evidence="5">Glu/Leu/Phe/Val dehydrogenase family protein</fullName>
    </submittedName>
</protein>
<evidence type="ECO:0000313" key="5">
    <source>
        <dbReference type="EMBL" id="EID75792.1"/>
    </source>
</evidence>
<reference evidence="5 6" key="1">
    <citation type="journal article" date="2012" name="J. Bacteriol.">
        <title>Genome Sequence of the Halotolerant Bacterium Imtechella halotolerans K1T.</title>
        <authorList>
            <person name="Kumar S."/>
            <person name="Vikram S."/>
            <person name="Subramanian S."/>
            <person name="Raghava G.P."/>
            <person name="Pinnaka A.K."/>
        </authorList>
    </citation>
    <scope>NUCLEOTIDE SEQUENCE [LARGE SCALE GENOMIC DNA]</scope>
    <source>
        <strain evidence="5 6">K1</strain>
    </source>
</reference>
<evidence type="ECO:0000256" key="3">
    <source>
        <dbReference type="RuleBase" id="RU004417"/>
    </source>
</evidence>
<feature type="domain" description="Glutamate/phenylalanine/leucine/valine/L-tryptophan dehydrogenase C-terminal" evidence="4">
    <location>
        <begin position="181"/>
        <end position="408"/>
    </location>
</feature>
<dbReference type="AlphaFoldDB" id="I0WHC6"/>
<evidence type="ECO:0000313" key="6">
    <source>
        <dbReference type="Proteomes" id="UP000005938"/>
    </source>
</evidence>
<evidence type="ECO:0000259" key="4">
    <source>
        <dbReference type="SMART" id="SM00839"/>
    </source>
</evidence>
<dbReference type="GO" id="GO:0006538">
    <property type="term" value="P:L-glutamate catabolic process"/>
    <property type="evidence" value="ECO:0007669"/>
    <property type="project" value="TreeGrafter"/>
</dbReference>
<dbReference type="EMBL" id="AJJU01000004">
    <property type="protein sequence ID" value="EID75792.1"/>
    <property type="molecule type" value="Genomic_DNA"/>
</dbReference>
<dbReference type="InterPro" id="IPR006097">
    <property type="entry name" value="Glu/Leu/Phe/Val/Trp_DH_dimer"/>
</dbReference>
<proteinExistence type="inferred from homology"/>
<keyword evidence="2 3" id="KW-0560">Oxidoreductase</keyword>
<dbReference type="Gene3D" id="3.40.50.720">
    <property type="entry name" value="NAD(P)-binding Rossmann-like Domain"/>
    <property type="match status" value="1"/>
</dbReference>
<dbReference type="STRING" id="946077.W5A_06243"/>
<dbReference type="InterPro" id="IPR036291">
    <property type="entry name" value="NAD(P)-bd_dom_sf"/>
</dbReference>